<protein>
    <submittedName>
        <fullName evidence="1">Uncharacterized protein</fullName>
    </submittedName>
</protein>
<dbReference type="AlphaFoldDB" id="A0A8H6NEY1"/>
<comment type="caution">
    <text evidence="1">The sequence shown here is derived from an EMBL/GenBank/DDBJ whole genome shotgun (WGS) entry which is preliminary data.</text>
</comment>
<organism evidence="1 2">
    <name type="scientific">Colletotrichum plurivorum</name>
    <dbReference type="NCBI Taxonomy" id="2175906"/>
    <lineage>
        <taxon>Eukaryota</taxon>
        <taxon>Fungi</taxon>
        <taxon>Dikarya</taxon>
        <taxon>Ascomycota</taxon>
        <taxon>Pezizomycotina</taxon>
        <taxon>Sordariomycetes</taxon>
        <taxon>Hypocreomycetidae</taxon>
        <taxon>Glomerellales</taxon>
        <taxon>Glomerellaceae</taxon>
        <taxon>Colletotrichum</taxon>
        <taxon>Colletotrichum orchidearum species complex</taxon>
    </lineage>
</organism>
<gene>
    <name evidence="1" type="ORF">CPLU01_06983</name>
</gene>
<proteinExistence type="predicted"/>
<reference evidence="1" key="1">
    <citation type="journal article" date="2020" name="Phytopathology">
        <title>Genome Sequence Resources of Colletotrichum truncatum, C. plurivorum, C. musicola, and C. sojae: Four Species Pathogenic to Soybean (Glycine max).</title>
        <authorList>
            <person name="Rogerio F."/>
            <person name="Boufleur T.R."/>
            <person name="Ciampi-Guillardi M."/>
            <person name="Sukno S.A."/>
            <person name="Thon M.R."/>
            <person name="Massola Junior N.S."/>
            <person name="Baroncelli R."/>
        </authorList>
    </citation>
    <scope>NUCLEOTIDE SEQUENCE</scope>
    <source>
        <strain evidence="1">LFN00145</strain>
    </source>
</reference>
<name>A0A8H6NEY1_9PEZI</name>
<dbReference type="Proteomes" id="UP000654918">
    <property type="component" value="Unassembled WGS sequence"/>
</dbReference>
<dbReference type="EMBL" id="WIGO01000086">
    <property type="protein sequence ID" value="KAF6831047.1"/>
    <property type="molecule type" value="Genomic_DNA"/>
</dbReference>
<accession>A0A8H6NEY1</accession>
<sequence length="77" mass="8629">MTICKSRAVEGAREQIPPSVAALAGRAMTRLRHVVVGNRIFDQVDCLPLADPALWDASRLRQVAYSFVRHRVWRGEG</sequence>
<evidence type="ECO:0000313" key="1">
    <source>
        <dbReference type="EMBL" id="KAF6831047.1"/>
    </source>
</evidence>
<evidence type="ECO:0000313" key="2">
    <source>
        <dbReference type="Proteomes" id="UP000654918"/>
    </source>
</evidence>
<keyword evidence="2" id="KW-1185">Reference proteome</keyword>